<dbReference type="OrthoDB" id="9802811at2"/>
<organism evidence="4 5">
    <name type="scientific">Chroogloeocystis siderophila 5.2 s.c.1</name>
    <dbReference type="NCBI Taxonomy" id="247279"/>
    <lineage>
        <taxon>Bacteria</taxon>
        <taxon>Bacillati</taxon>
        <taxon>Cyanobacteriota</taxon>
        <taxon>Cyanophyceae</taxon>
        <taxon>Oscillatoriophycideae</taxon>
        <taxon>Chroococcales</taxon>
        <taxon>Chroococcaceae</taxon>
        <taxon>Chroogloeocystis</taxon>
    </lineage>
</organism>
<feature type="binding site" evidence="1">
    <location>
        <position position="123"/>
    </location>
    <ligand>
        <name>Mg(2+)</name>
        <dbReference type="ChEBI" id="CHEBI:18420"/>
        <label>1</label>
    </ligand>
</feature>
<feature type="binding site" evidence="1">
    <location>
        <begin position="122"/>
        <end position="123"/>
    </location>
    <ligand>
        <name>ATP</name>
        <dbReference type="ChEBI" id="CHEBI:30616"/>
    </ligand>
</feature>
<dbReference type="GO" id="GO:0009229">
    <property type="term" value="P:thiamine diphosphate biosynthetic process"/>
    <property type="evidence" value="ECO:0007669"/>
    <property type="project" value="UniProtKB-UniRule"/>
</dbReference>
<dbReference type="AlphaFoldDB" id="A0A1U7HPF5"/>
<comment type="miscellaneous">
    <text evidence="1">Reaction mechanism of ThiL seems to utilize a direct, inline transfer of the gamma-phosphate of ATP to TMP rather than a phosphorylated enzyme intermediate.</text>
</comment>
<dbReference type="STRING" id="247279.NIES1031_13705"/>
<dbReference type="GO" id="GO:0009030">
    <property type="term" value="F:thiamine-phosphate kinase activity"/>
    <property type="evidence" value="ECO:0007669"/>
    <property type="project" value="UniProtKB-UniRule"/>
</dbReference>
<dbReference type="EMBL" id="MRCC01000010">
    <property type="protein sequence ID" value="OKH25424.1"/>
    <property type="molecule type" value="Genomic_DNA"/>
</dbReference>
<dbReference type="PANTHER" id="PTHR30270">
    <property type="entry name" value="THIAMINE-MONOPHOSPHATE KINASE"/>
    <property type="match status" value="1"/>
</dbReference>
<comment type="caution">
    <text evidence="4">The sequence shown here is derived from an EMBL/GenBank/DDBJ whole genome shotgun (WGS) entry which is preliminary data.</text>
</comment>
<dbReference type="SUPFAM" id="SSF56042">
    <property type="entry name" value="PurM C-terminal domain-like"/>
    <property type="match status" value="1"/>
</dbReference>
<sequence length="336" mass="36196">MSQLVKDLGEKALLERLQQFCLPEVVGDDAAVIATQPGKSLVVTTDMLVDGVHFSDRTTSAEDAGWRAAAANLSDLAAMGASPLGITIALGIPGDTSITWIEQLYQGITQCLQKFATAVIGGDVCRSSVKTIAITAFGEVHSEYTIRRSTAQVGDAIVVTGVHGASRAGLELLLQPESRQKLSSSAQKKLIQAHQRPQPRLDVLPVLWEVICQTANTNAHIHVAGMDSSDGLADAVLQICQMSQVGARVERSFIPLPDELKNWSFQQALDWALYGGEDFELVLCLPPDLAQVLVERLGNGAAIVGEITDDSEVYLVDYTGKNPDEVLSFKRGFQHF</sequence>
<keyword evidence="1" id="KW-0784">Thiamine biosynthesis</keyword>
<dbReference type="Pfam" id="PF02769">
    <property type="entry name" value="AIRS_C"/>
    <property type="match status" value="1"/>
</dbReference>
<keyword evidence="5" id="KW-1185">Reference proteome</keyword>
<feature type="binding site" evidence="1">
    <location>
        <position position="148"/>
    </location>
    <ligand>
        <name>ATP</name>
        <dbReference type="ChEBI" id="CHEBI:30616"/>
    </ligand>
</feature>
<keyword evidence="1" id="KW-0067">ATP-binding</keyword>
<dbReference type="PIRSF" id="PIRSF005303">
    <property type="entry name" value="Thiam_monoph_kin"/>
    <property type="match status" value="1"/>
</dbReference>
<comment type="catalytic activity">
    <reaction evidence="1">
        <text>thiamine phosphate + ATP = thiamine diphosphate + ADP</text>
        <dbReference type="Rhea" id="RHEA:15913"/>
        <dbReference type="ChEBI" id="CHEBI:30616"/>
        <dbReference type="ChEBI" id="CHEBI:37575"/>
        <dbReference type="ChEBI" id="CHEBI:58937"/>
        <dbReference type="ChEBI" id="CHEBI:456216"/>
        <dbReference type="EC" id="2.7.4.16"/>
    </reaction>
</comment>
<feature type="domain" description="PurM-like C-terminal" evidence="3">
    <location>
        <begin position="152"/>
        <end position="315"/>
    </location>
</feature>
<comment type="pathway">
    <text evidence="1">Cofactor biosynthesis; thiamine diphosphate biosynthesis; thiamine diphosphate from thiamine phosphate: step 1/1.</text>
</comment>
<name>A0A1U7HPF5_9CHRO</name>
<feature type="binding site" evidence="1">
    <location>
        <position position="75"/>
    </location>
    <ligand>
        <name>Mg(2+)</name>
        <dbReference type="ChEBI" id="CHEBI:18420"/>
        <label>3</label>
    </ligand>
</feature>
<dbReference type="CDD" id="cd02194">
    <property type="entry name" value="ThiL"/>
    <property type="match status" value="1"/>
</dbReference>
<feature type="binding site" evidence="1">
    <location>
        <position position="53"/>
    </location>
    <ligand>
        <name>substrate</name>
    </ligand>
</feature>
<keyword evidence="1" id="KW-0479">Metal-binding</keyword>
<dbReference type="InterPro" id="IPR006283">
    <property type="entry name" value="ThiL-like"/>
</dbReference>
<comment type="similarity">
    <text evidence="1">Belongs to the thiamine-monophosphate kinase family.</text>
</comment>
<feature type="binding site" evidence="1">
    <location>
        <position position="75"/>
    </location>
    <ligand>
        <name>Mg(2+)</name>
        <dbReference type="ChEBI" id="CHEBI:18420"/>
        <label>4</label>
    </ligand>
</feature>
<dbReference type="GO" id="GO:0009228">
    <property type="term" value="P:thiamine biosynthetic process"/>
    <property type="evidence" value="ECO:0007669"/>
    <property type="project" value="UniProtKB-KW"/>
</dbReference>
<keyword evidence="1" id="KW-0808">Transferase</keyword>
<accession>A0A1U7HPF5</accession>
<gene>
    <name evidence="1" type="primary">thiL</name>
    <name evidence="4" type="ORF">NIES1031_13705</name>
</gene>
<dbReference type="SUPFAM" id="SSF55326">
    <property type="entry name" value="PurM N-terminal domain-like"/>
    <property type="match status" value="1"/>
</dbReference>
<dbReference type="GO" id="GO:0000287">
    <property type="term" value="F:magnesium ion binding"/>
    <property type="evidence" value="ECO:0007669"/>
    <property type="project" value="UniProtKB-UniRule"/>
</dbReference>
<dbReference type="UniPathway" id="UPA00060">
    <property type="reaction ID" value="UER00142"/>
</dbReference>
<dbReference type="Gene3D" id="3.90.650.10">
    <property type="entry name" value="PurM-like C-terminal domain"/>
    <property type="match status" value="1"/>
</dbReference>
<keyword evidence="1 4" id="KW-0418">Kinase</keyword>
<feature type="binding site" evidence="1">
    <location>
        <position position="75"/>
    </location>
    <ligand>
        <name>Mg(2+)</name>
        <dbReference type="ChEBI" id="CHEBI:18420"/>
        <label>2</label>
    </ligand>
</feature>
<comment type="function">
    <text evidence="1">Catalyzes the ATP-dependent phosphorylation of thiamine-monophosphate (TMP) to form thiamine-pyrophosphate (TPP), the active form of vitamin B1.</text>
</comment>
<keyword evidence="1" id="KW-0460">Magnesium</keyword>
<evidence type="ECO:0000259" key="3">
    <source>
        <dbReference type="Pfam" id="PF02769"/>
    </source>
</evidence>
<feature type="binding site" evidence="1">
    <location>
        <position position="29"/>
    </location>
    <ligand>
        <name>Mg(2+)</name>
        <dbReference type="ChEBI" id="CHEBI:18420"/>
        <label>4</label>
    </ligand>
</feature>
<dbReference type="InterPro" id="IPR016188">
    <property type="entry name" value="PurM-like_N"/>
</dbReference>
<feature type="binding site" evidence="1">
    <location>
        <position position="229"/>
    </location>
    <ligand>
        <name>ATP</name>
        <dbReference type="ChEBI" id="CHEBI:30616"/>
    </ligand>
</feature>
<feature type="domain" description="PurM-like N-terminal" evidence="2">
    <location>
        <begin position="27"/>
        <end position="140"/>
    </location>
</feature>
<dbReference type="HAMAP" id="MF_02128">
    <property type="entry name" value="TMP_kinase"/>
    <property type="match status" value="1"/>
</dbReference>
<dbReference type="PANTHER" id="PTHR30270:SF0">
    <property type="entry name" value="THIAMINE-MONOPHOSPHATE KINASE"/>
    <property type="match status" value="1"/>
</dbReference>
<evidence type="ECO:0000259" key="2">
    <source>
        <dbReference type="Pfam" id="PF00586"/>
    </source>
</evidence>
<dbReference type="InterPro" id="IPR036676">
    <property type="entry name" value="PurM-like_C_sf"/>
</dbReference>
<evidence type="ECO:0000256" key="1">
    <source>
        <dbReference type="HAMAP-Rule" id="MF_02128"/>
    </source>
</evidence>
<keyword evidence="1" id="KW-0547">Nucleotide-binding</keyword>
<dbReference type="Pfam" id="PF00586">
    <property type="entry name" value="AIRS"/>
    <property type="match status" value="1"/>
</dbReference>
<feature type="binding site" evidence="1">
    <location>
        <position position="29"/>
    </location>
    <ligand>
        <name>Mg(2+)</name>
        <dbReference type="ChEBI" id="CHEBI:18420"/>
        <label>3</label>
    </ligand>
</feature>
<feature type="binding site" evidence="1">
    <location>
        <position position="230"/>
    </location>
    <ligand>
        <name>Mg(2+)</name>
        <dbReference type="ChEBI" id="CHEBI:18420"/>
        <label>5</label>
    </ligand>
</feature>
<feature type="binding site" evidence="1">
    <location>
        <position position="105"/>
    </location>
    <ligand>
        <name>ATP</name>
        <dbReference type="ChEBI" id="CHEBI:30616"/>
    </ligand>
</feature>
<dbReference type="RefSeq" id="WP_073549999.1">
    <property type="nucleotide sequence ID" value="NZ_CAWMVK010000002.1"/>
</dbReference>
<feature type="binding site" evidence="1">
    <location>
        <position position="277"/>
    </location>
    <ligand>
        <name>substrate</name>
    </ligand>
</feature>
<protein>
    <recommendedName>
        <fullName evidence="1">Thiamine-monophosphate kinase</fullName>
        <shortName evidence="1">TMP kinase</shortName>
        <shortName evidence="1">Thiamine-phosphate kinase</shortName>
        <ecNumber evidence="1">2.7.4.16</ecNumber>
    </recommendedName>
</protein>
<dbReference type="GO" id="GO:0005524">
    <property type="term" value="F:ATP binding"/>
    <property type="evidence" value="ECO:0007669"/>
    <property type="project" value="UniProtKB-UniRule"/>
</dbReference>
<feature type="binding site" evidence="1">
    <location>
        <position position="46"/>
    </location>
    <ligand>
        <name>Mg(2+)</name>
        <dbReference type="ChEBI" id="CHEBI:18420"/>
        <label>2</label>
    </ligand>
</feature>
<proteinExistence type="inferred from homology"/>
<reference evidence="4 5" key="1">
    <citation type="submission" date="2016-11" db="EMBL/GenBank/DDBJ databases">
        <title>Draft Genome Sequences of Nine Cyanobacterial Strains from Diverse Habitats.</title>
        <authorList>
            <person name="Zhu T."/>
            <person name="Hou S."/>
            <person name="Lu X."/>
            <person name="Hess W.R."/>
        </authorList>
    </citation>
    <scope>NUCLEOTIDE SEQUENCE [LARGE SCALE GENOMIC DNA]</scope>
    <source>
        <strain evidence="4 5">5.2 s.c.1</strain>
    </source>
</reference>
<dbReference type="Gene3D" id="3.30.1330.10">
    <property type="entry name" value="PurM-like, N-terminal domain"/>
    <property type="match status" value="1"/>
</dbReference>
<evidence type="ECO:0000313" key="5">
    <source>
        <dbReference type="Proteomes" id="UP000185984"/>
    </source>
</evidence>
<feature type="binding site" evidence="1">
    <location>
        <position position="333"/>
    </location>
    <ligand>
        <name>substrate</name>
    </ligand>
</feature>
<dbReference type="InterPro" id="IPR010918">
    <property type="entry name" value="PurM-like_C_dom"/>
</dbReference>
<feature type="binding site" evidence="1">
    <location>
        <position position="227"/>
    </location>
    <ligand>
        <name>Mg(2+)</name>
        <dbReference type="ChEBI" id="CHEBI:18420"/>
        <label>3</label>
    </ligand>
</feature>
<dbReference type="Proteomes" id="UP000185984">
    <property type="component" value="Unassembled WGS sequence"/>
</dbReference>
<evidence type="ECO:0000313" key="4">
    <source>
        <dbReference type="EMBL" id="OKH25424.1"/>
    </source>
</evidence>
<feature type="binding site" evidence="1">
    <location>
        <position position="45"/>
    </location>
    <ligand>
        <name>Mg(2+)</name>
        <dbReference type="ChEBI" id="CHEBI:18420"/>
        <label>1</label>
    </ligand>
</feature>
<feature type="binding site" evidence="1">
    <location>
        <position position="46"/>
    </location>
    <ligand>
        <name>Mg(2+)</name>
        <dbReference type="ChEBI" id="CHEBI:18420"/>
        <label>1</label>
    </ligand>
</feature>
<dbReference type="NCBIfam" id="TIGR01379">
    <property type="entry name" value="thiL"/>
    <property type="match status" value="1"/>
</dbReference>
<feature type="binding site" evidence="1">
    <location>
        <position position="44"/>
    </location>
    <ligand>
        <name>Mg(2+)</name>
        <dbReference type="ChEBI" id="CHEBI:18420"/>
        <label>4</label>
    </ligand>
</feature>
<dbReference type="InterPro" id="IPR036921">
    <property type="entry name" value="PurM-like_N_sf"/>
</dbReference>
<dbReference type="EC" id="2.7.4.16" evidence="1"/>